<dbReference type="Proteomes" id="UP000784294">
    <property type="component" value="Unassembled WGS sequence"/>
</dbReference>
<sequence>MSCIVYLYLPTSIQWTPSAGLNTAPRLGDQDQTVQTHGSREDIKKREIVREEDFDEHVRINPNPFSDPRNRTIRVVSIIAKPFLQFKESGYGRGRARLTGNDQFEGFCVDMLEEIGRLLGIRYEIHLVGDNSYGEKKSISPPETVQVMSLNPITGQPRIEHRTRRHQIWNGMIGEVVNGTADMAVAPVTINHARARVVDFSEPFLTFGISLIIKKPGKKKPGIFSFLHPLAYSVWLAILAACLVVSCGLWVIAKLSPLEWRYQTDPNTDRVRYHPVFTYFNSLWFSFAAFVQQVSKDILPLLVHFSVFI</sequence>
<evidence type="ECO:0008006" key="16">
    <source>
        <dbReference type="Google" id="ProtNLM"/>
    </source>
</evidence>
<keyword evidence="8" id="KW-0325">Glycoprotein</keyword>
<dbReference type="Gene3D" id="3.40.190.10">
    <property type="entry name" value="Periplasmic binding protein-like II"/>
    <property type="match status" value="1"/>
</dbReference>
<dbReference type="Pfam" id="PF00060">
    <property type="entry name" value="Lig_chan"/>
    <property type="match status" value="1"/>
</dbReference>
<proteinExistence type="predicted"/>
<dbReference type="Pfam" id="PF10613">
    <property type="entry name" value="Lig_chan-Glu_bd"/>
    <property type="match status" value="2"/>
</dbReference>
<keyword evidence="6 11" id="KW-0472">Membrane</keyword>
<accession>A0A3S5A966</accession>
<dbReference type="OrthoDB" id="5984008at2759"/>
<feature type="transmembrane region" description="Helical" evidence="11">
    <location>
        <begin position="230"/>
        <end position="253"/>
    </location>
</feature>
<dbReference type="SMART" id="SM00079">
    <property type="entry name" value="PBPe"/>
    <property type="match status" value="1"/>
</dbReference>
<evidence type="ECO:0000256" key="2">
    <source>
        <dbReference type="ARBA" id="ARBA00022448"/>
    </source>
</evidence>
<keyword evidence="2" id="KW-0813">Transport</keyword>
<dbReference type="SMART" id="SM00918">
    <property type="entry name" value="Lig_chan-Glu_bd"/>
    <property type="match status" value="1"/>
</dbReference>
<evidence type="ECO:0000256" key="4">
    <source>
        <dbReference type="ARBA" id="ARBA00022989"/>
    </source>
</evidence>
<feature type="domain" description="Ionotropic glutamate receptor C-terminal" evidence="12">
    <location>
        <begin position="72"/>
        <end position="309"/>
    </location>
</feature>
<evidence type="ECO:0000256" key="1">
    <source>
        <dbReference type="ARBA" id="ARBA00004141"/>
    </source>
</evidence>
<name>A0A3S5A966_9PLAT</name>
<gene>
    <name evidence="14" type="ORF">PXEA_LOCUS8465</name>
</gene>
<dbReference type="GO" id="GO:0015276">
    <property type="term" value="F:ligand-gated monoatomic ion channel activity"/>
    <property type="evidence" value="ECO:0007669"/>
    <property type="project" value="InterPro"/>
</dbReference>
<comment type="caution">
    <text evidence="14">The sequence shown here is derived from an EMBL/GenBank/DDBJ whole genome shotgun (WGS) entry which is preliminary data.</text>
</comment>
<keyword evidence="15" id="KW-1185">Reference proteome</keyword>
<evidence type="ECO:0000313" key="14">
    <source>
        <dbReference type="EMBL" id="VEL15025.1"/>
    </source>
</evidence>
<feature type="transmembrane region" description="Helical" evidence="11">
    <location>
        <begin position="273"/>
        <end position="291"/>
    </location>
</feature>
<dbReference type="PANTHER" id="PTHR18966">
    <property type="entry name" value="IONOTROPIC GLUTAMATE RECEPTOR"/>
    <property type="match status" value="1"/>
</dbReference>
<evidence type="ECO:0000256" key="9">
    <source>
        <dbReference type="ARBA" id="ARBA00023286"/>
    </source>
</evidence>
<dbReference type="GO" id="GO:0016020">
    <property type="term" value="C:membrane"/>
    <property type="evidence" value="ECO:0007669"/>
    <property type="project" value="UniProtKB-SubCell"/>
</dbReference>
<evidence type="ECO:0000313" key="15">
    <source>
        <dbReference type="Proteomes" id="UP000784294"/>
    </source>
</evidence>
<dbReference type="EMBL" id="CAAALY010023163">
    <property type="protein sequence ID" value="VEL15025.1"/>
    <property type="molecule type" value="Genomic_DNA"/>
</dbReference>
<dbReference type="AlphaFoldDB" id="A0A3S5A966"/>
<dbReference type="InterPro" id="IPR019594">
    <property type="entry name" value="Glu/Gly-bd"/>
</dbReference>
<evidence type="ECO:0000259" key="12">
    <source>
        <dbReference type="SMART" id="SM00079"/>
    </source>
</evidence>
<comment type="subcellular location">
    <subcellularLocation>
        <location evidence="1">Membrane</location>
        <topology evidence="1">Multi-pass membrane protein</topology>
    </subcellularLocation>
</comment>
<keyword evidence="9" id="KW-1071">Ligand-gated ion channel</keyword>
<keyword evidence="3 11" id="KW-0812">Transmembrane</keyword>
<keyword evidence="5" id="KW-0406">Ion transport</keyword>
<evidence type="ECO:0000256" key="11">
    <source>
        <dbReference type="SAM" id="Phobius"/>
    </source>
</evidence>
<dbReference type="InterPro" id="IPR015683">
    <property type="entry name" value="Ionotropic_Glu_rcpt"/>
</dbReference>
<evidence type="ECO:0000259" key="13">
    <source>
        <dbReference type="SMART" id="SM00918"/>
    </source>
</evidence>
<dbReference type="Gene3D" id="1.10.287.70">
    <property type="match status" value="1"/>
</dbReference>
<reference evidence="14" key="1">
    <citation type="submission" date="2018-11" db="EMBL/GenBank/DDBJ databases">
        <authorList>
            <consortium name="Pathogen Informatics"/>
        </authorList>
    </citation>
    <scope>NUCLEOTIDE SEQUENCE</scope>
</reference>
<feature type="domain" description="Ionotropic glutamate receptor L-glutamate and glycine-binding" evidence="13">
    <location>
        <begin position="82"/>
        <end position="178"/>
    </location>
</feature>
<evidence type="ECO:0000256" key="8">
    <source>
        <dbReference type="ARBA" id="ARBA00023180"/>
    </source>
</evidence>
<dbReference type="SUPFAM" id="SSF53850">
    <property type="entry name" value="Periplasmic binding protein-like II"/>
    <property type="match status" value="1"/>
</dbReference>
<evidence type="ECO:0000256" key="5">
    <source>
        <dbReference type="ARBA" id="ARBA00023065"/>
    </source>
</evidence>
<keyword evidence="10" id="KW-0407">Ion channel</keyword>
<evidence type="ECO:0000256" key="7">
    <source>
        <dbReference type="ARBA" id="ARBA00023170"/>
    </source>
</evidence>
<organism evidence="14 15">
    <name type="scientific">Protopolystoma xenopodis</name>
    <dbReference type="NCBI Taxonomy" id="117903"/>
    <lineage>
        <taxon>Eukaryota</taxon>
        <taxon>Metazoa</taxon>
        <taxon>Spiralia</taxon>
        <taxon>Lophotrochozoa</taxon>
        <taxon>Platyhelminthes</taxon>
        <taxon>Monogenea</taxon>
        <taxon>Polyopisthocotylea</taxon>
        <taxon>Polystomatidea</taxon>
        <taxon>Polystomatidae</taxon>
        <taxon>Protopolystoma</taxon>
    </lineage>
</organism>
<evidence type="ECO:0000256" key="10">
    <source>
        <dbReference type="ARBA" id="ARBA00023303"/>
    </source>
</evidence>
<dbReference type="InterPro" id="IPR001320">
    <property type="entry name" value="Iontro_rcpt_C"/>
</dbReference>
<keyword evidence="7" id="KW-0675">Receptor</keyword>
<protein>
    <recommendedName>
        <fullName evidence="16">Ionotropic glutamate receptor L-glutamate and glycine-binding domain-containing protein</fullName>
    </recommendedName>
</protein>
<keyword evidence="4 11" id="KW-1133">Transmembrane helix</keyword>
<evidence type="ECO:0000256" key="6">
    <source>
        <dbReference type="ARBA" id="ARBA00023136"/>
    </source>
</evidence>
<evidence type="ECO:0000256" key="3">
    <source>
        <dbReference type="ARBA" id="ARBA00022692"/>
    </source>
</evidence>